<dbReference type="Proteomes" id="UP000041254">
    <property type="component" value="Unassembled WGS sequence"/>
</dbReference>
<evidence type="ECO:0000313" key="3">
    <source>
        <dbReference type="EMBL" id="CEM39803.1"/>
    </source>
</evidence>
<gene>
    <name evidence="3" type="ORF">Vbra_19778</name>
</gene>
<sequence>MLTSQDTTRVRVETWGPGGGRRKTEGKGENLKPNKDFAMELRGCVSCGCNNVGVVCILSSLLHFILCAEGLGWAMKKSDDFIPTLVEGICSFISLAGIAVTVVHQTTSFMIVALLSLVGVGFKVYMHTSAISDDTPERAVDAALLAEWMGGDVSDSTWLIYLTMAVKTITGTWMTLALFAAGMEKLYYGSVWSRGPHEQTPLKGSQAIAGLISRRESKSDDAIQGLVRKPARSSALSGLVPDHPPAAAAAAGWRPSSRGVEGLVPSTSGKKASVLGAPRRDRPPSGLDGLI</sequence>
<name>A0A0G4H7F8_VITBC</name>
<feature type="region of interest" description="Disordered" evidence="1">
    <location>
        <begin position="247"/>
        <end position="291"/>
    </location>
</feature>
<keyword evidence="2" id="KW-1133">Transmembrane helix</keyword>
<reference evidence="3 4" key="1">
    <citation type="submission" date="2014-11" db="EMBL/GenBank/DDBJ databases">
        <authorList>
            <person name="Zhu J."/>
            <person name="Qi W."/>
            <person name="Song R."/>
        </authorList>
    </citation>
    <scope>NUCLEOTIDE SEQUENCE [LARGE SCALE GENOMIC DNA]</scope>
</reference>
<dbReference type="EMBL" id="CDMY01001052">
    <property type="protein sequence ID" value="CEM39803.1"/>
    <property type="molecule type" value="Genomic_DNA"/>
</dbReference>
<dbReference type="VEuPathDB" id="CryptoDB:Vbra_19778"/>
<feature type="transmembrane region" description="Helical" evidence="2">
    <location>
        <begin position="158"/>
        <end position="181"/>
    </location>
</feature>
<keyword evidence="4" id="KW-1185">Reference proteome</keyword>
<organism evidence="3 4">
    <name type="scientific">Vitrella brassicaformis (strain CCMP3155)</name>
    <dbReference type="NCBI Taxonomy" id="1169540"/>
    <lineage>
        <taxon>Eukaryota</taxon>
        <taxon>Sar</taxon>
        <taxon>Alveolata</taxon>
        <taxon>Colpodellida</taxon>
        <taxon>Vitrellaceae</taxon>
        <taxon>Vitrella</taxon>
    </lineage>
</organism>
<evidence type="ECO:0008006" key="5">
    <source>
        <dbReference type="Google" id="ProtNLM"/>
    </source>
</evidence>
<protein>
    <recommendedName>
        <fullName evidence="5">Transmembrane protein</fullName>
    </recommendedName>
</protein>
<dbReference type="InParanoid" id="A0A0G4H7F8"/>
<dbReference type="AlphaFoldDB" id="A0A0G4H7F8"/>
<accession>A0A0G4H7F8</accession>
<keyword evidence="2" id="KW-0472">Membrane</keyword>
<proteinExistence type="predicted"/>
<evidence type="ECO:0000313" key="4">
    <source>
        <dbReference type="Proteomes" id="UP000041254"/>
    </source>
</evidence>
<evidence type="ECO:0000256" key="2">
    <source>
        <dbReference type="SAM" id="Phobius"/>
    </source>
</evidence>
<feature type="region of interest" description="Disordered" evidence="1">
    <location>
        <begin position="1"/>
        <end position="29"/>
    </location>
</feature>
<feature type="transmembrane region" description="Helical" evidence="2">
    <location>
        <begin position="109"/>
        <end position="126"/>
    </location>
</feature>
<feature type="transmembrane region" description="Helical" evidence="2">
    <location>
        <begin position="52"/>
        <end position="75"/>
    </location>
</feature>
<evidence type="ECO:0000256" key="1">
    <source>
        <dbReference type="SAM" id="MobiDB-lite"/>
    </source>
</evidence>
<keyword evidence="2" id="KW-0812">Transmembrane</keyword>
<feature type="transmembrane region" description="Helical" evidence="2">
    <location>
        <begin position="81"/>
        <end position="102"/>
    </location>
</feature>